<dbReference type="EMBL" id="CAMKVN010001171">
    <property type="protein sequence ID" value="CAI2174172.1"/>
    <property type="molecule type" value="Genomic_DNA"/>
</dbReference>
<reference evidence="2" key="1">
    <citation type="submission" date="2022-08" db="EMBL/GenBank/DDBJ databases">
        <authorList>
            <person name="Kallberg Y."/>
            <person name="Tangrot J."/>
            <person name="Rosling A."/>
        </authorList>
    </citation>
    <scope>NUCLEOTIDE SEQUENCE</scope>
    <source>
        <strain evidence="2">Wild A</strain>
    </source>
</reference>
<feature type="coiled-coil region" evidence="1">
    <location>
        <begin position="11"/>
        <end position="234"/>
    </location>
</feature>
<dbReference type="AlphaFoldDB" id="A0A9W4WZ15"/>
<name>A0A9W4WZ15_9GLOM</name>
<evidence type="ECO:0000313" key="3">
    <source>
        <dbReference type="Proteomes" id="UP001153678"/>
    </source>
</evidence>
<feature type="non-terminal residue" evidence="2">
    <location>
        <position position="242"/>
    </location>
</feature>
<comment type="caution">
    <text evidence="2">The sequence shown here is derived from an EMBL/GenBank/DDBJ whole genome shotgun (WGS) entry which is preliminary data.</text>
</comment>
<evidence type="ECO:0000256" key="1">
    <source>
        <dbReference type="SAM" id="Coils"/>
    </source>
</evidence>
<evidence type="ECO:0000313" key="2">
    <source>
        <dbReference type="EMBL" id="CAI2174172.1"/>
    </source>
</evidence>
<keyword evidence="1" id="KW-0175">Coiled coil</keyword>
<accession>A0A9W4WZ15</accession>
<gene>
    <name evidence="2" type="ORF">FWILDA_LOCUS6457</name>
</gene>
<proteinExistence type="predicted"/>
<sequence length="242" mass="29364">MSNYHNNKPNFYNLKSSIEDLEKQRLNLQNEIQRLNQRKLNERKTQANENQELNHYKILAQKSINDVNKQVQELNQCKVLYEQKNNEYNKLFEVYKTTIQNFENGQREINQYKTIAQQSENEVKAIKGQIQELNQYKLLYEKRNDELKGLQENYKNNMERLENEKNIYKKLAEKSEDAVNKINEQVVDLTQYKFLYEQTTNEFQESQENYNKKLQRLENQNKMLTEKKENGIENIKEQHLKR</sequence>
<dbReference type="Proteomes" id="UP001153678">
    <property type="component" value="Unassembled WGS sequence"/>
</dbReference>
<protein>
    <submittedName>
        <fullName evidence="2">11026_t:CDS:1</fullName>
    </submittedName>
</protein>
<organism evidence="2 3">
    <name type="scientific">Funneliformis geosporum</name>
    <dbReference type="NCBI Taxonomy" id="1117311"/>
    <lineage>
        <taxon>Eukaryota</taxon>
        <taxon>Fungi</taxon>
        <taxon>Fungi incertae sedis</taxon>
        <taxon>Mucoromycota</taxon>
        <taxon>Glomeromycotina</taxon>
        <taxon>Glomeromycetes</taxon>
        <taxon>Glomerales</taxon>
        <taxon>Glomeraceae</taxon>
        <taxon>Funneliformis</taxon>
    </lineage>
</organism>
<keyword evidence="3" id="KW-1185">Reference proteome</keyword>